<dbReference type="InterPro" id="IPR013783">
    <property type="entry name" value="Ig-like_fold"/>
</dbReference>
<evidence type="ECO:0000256" key="1">
    <source>
        <dbReference type="SAM" id="Phobius"/>
    </source>
</evidence>
<keyword evidence="1" id="KW-0812">Transmembrane</keyword>
<dbReference type="SUPFAM" id="SSF49265">
    <property type="entry name" value="Fibronectin type III"/>
    <property type="match status" value="2"/>
</dbReference>
<dbReference type="InterPro" id="IPR003961">
    <property type="entry name" value="FN3_dom"/>
</dbReference>
<dbReference type="AlphaFoldDB" id="A0A183J0Z3"/>
<name>A0A183J0Z3_9BILA</name>
<sequence length="506" mass="56905">LQIKLLSFYHCSAIQSDLLQASKGLDACKEQYGIYDFSNRCETYNKKCWKNLEICDSRRIVKKPPPVPSGFQVINEDDPYVVTFRWDPVPEAVFYFVQYKDDDDVFSSWNHYANSHETVESYYHFNKPNLCPSYSVRVAAVNTAGISPFTSEITIKKREISVLLPDSVLKCECEFLFSISSFVSKCGVPFDVSDLPVADSNLPGITFVTRCNNVVDSGCAERAPVIFPSCAVRSFNYTVTESSPDSQNETVNITWITQSSNSVTKHLPILYYLVKYDQIDADSQDQPVFIPKIIKQLGRLKSTTNAATLYDLAAGNRYAVQICAVYNGSSESDIQWNVVAWKEMDLTSTKTIEPAEETPYTILLGVLIPLSISLTVAGFVVWTVIRCKRERLKSLAELAAGQYRIVNDGRYVLMPTRTDQWETPRSKLLIYEDQKLGSGAFGAVYKGKIEGRLLTHKDVNSVLAEKWIKSENCDVAVKMLPGEPAVIQRYSVLFMTAHLSLSLRLS</sequence>
<dbReference type="PROSITE" id="PS50853">
    <property type="entry name" value="FN3"/>
    <property type="match status" value="1"/>
</dbReference>
<proteinExistence type="predicted"/>
<dbReference type="Gene3D" id="2.60.40.10">
    <property type="entry name" value="Immunoglobulins"/>
    <property type="match status" value="2"/>
</dbReference>
<keyword evidence="1" id="KW-0472">Membrane</keyword>
<organism evidence="3">
    <name type="scientific">Soboliphyme baturini</name>
    <dbReference type="NCBI Taxonomy" id="241478"/>
    <lineage>
        <taxon>Eukaryota</taxon>
        <taxon>Metazoa</taxon>
        <taxon>Ecdysozoa</taxon>
        <taxon>Nematoda</taxon>
        <taxon>Enoplea</taxon>
        <taxon>Dorylaimia</taxon>
        <taxon>Dioctophymatida</taxon>
        <taxon>Dioctophymatoidea</taxon>
        <taxon>Soboliphymatidae</taxon>
        <taxon>Soboliphyme</taxon>
    </lineage>
</organism>
<keyword evidence="1" id="KW-1133">Transmembrane helix</keyword>
<reference evidence="3" key="1">
    <citation type="submission" date="2016-06" db="UniProtKB">
        <authorList>
            <consortium name="WormBaseParasite"/>
        </authorList>
    </citation>
    <scope>IDENTIFICATION</scope>
</reference>
<evidence type="ECO:0000313" key="3">
    <source>
        <dbReference type="WBParaSite" id="SBAD_0000988901-mRNA-1"/>
    </source>
</evidence>
<dbReference type="CDD" id="cd00063">
    <property type="entry name" value="FN3"/>
    <property type="match status" value="1"/>
</dbReference>
<dbReference type="SMART" id="SM00060">
    <property type="entry name" value="FN3"/>
    <property type="match status" value="2"/>
</dbReference>
<evidence type="ECO:0000259" key="2">
    <source>
        <dbReference type="PROSITE" id="PS50853"/>
    </source>
</evidence>
<feature type="transmembrane region" description="Helical" evidence="1">
    <location>
        <begin position="360"/>
        <end position="385"/>
    </location>
</feature>
<dbReference type="InterPro" id="IPR036116">
    <property type="entry name" value="FN3_sf"/>
</dbReference>
<dbReference type="WBParaSite" id="SBAD_0000988901-mRNA-1">
    <property type="protein sequence ID" value="SBAD_0000988901-mRNA-1"/>
    <property type="gene ID" value="SBAD_0000988901"/>
</dbReference>
<protein>
    <submittedName>
        <fullName evidence="3">Fibronectin type-III domain-containing protein</fullName>
    </submittedName>
</protein>
<dbReference type="Gene3D" id="3.30.200.20">
    <property type="entry name" value="Phosphorylase Kinase, domain 1"/>
    <property type="match status" value="1"/>
</dbReference>
<feature type="domain" description="Fibronectin type-III" evidence="2">
    <location>
        <begin position="67"/>
        <end position="160"/>
    </location>
</feature>
<accession>A0A183J0Z3</accession>